<dbReference type="Proteomes" id="UP000346466">
    <property type="component" value="Segment"/>
</dbReference>
<evidence type="ECO:0000313" key="2">
    <source>
        <dbReference type="Proteomes" id="UP000346466"/>
    </source>
</evidence>
<accession>A0A5Q2WBI5</accession>
<name>A0A5Q2WBI5_9CAUD</name>
<dbReference type="RefSeq" id="YP_010246746.1">
    <property type="nucleotide sequence ID" value="NC_060137.1"/>
</dbReference>
<evidence type="ECO:0000313" key="1">
    <source>
        <dbReference type="EMBL" id="QGH75816.1"/>
    </source>
</evidence>
<keyword evidence="2" id="KW-1185">Reference proteome</keyword>
<dbReference type="GeneID" id="70081311"/>
<organism evidence="1 2">
    <name type="scientific">Gordonia phage Syleon</name>
    <dbReference type="NCBI Taxonomy" id="2653718"/>
    <lineage>
        <taxon>Viruses</taxon>
        <taxon>Duplodnaviria</taxon>
        <taxon>Heunggongvirae</taxon>
        <taxon>Uroviricota</taxon>
        <taxon>Caudoviricetes</taxon>
        <taxon>Deeyouvirinae</taxon>
        <taxon>Octobienvirus</taxon>
        <taxon>Octobienvirus syleon</taxon>
    </lineage>
</organism>
<reference evidence="1 2" key="1">
    <citation type="submission" date="2019-09" db="EMBL/GenBank/DDBJ databases">
        <authorList>
            <person name="Falcon-Lizardi N."/>
            <person name="Rios-Rosa Y."/>
            <person name="Rivera-Cruz A."/>
            <person name="Rivera-Espinal N.S."/>
            <person name="Rodriguez-Cotto F.E."/>
            <person name="Rosa-Flores A.N."/>
            <person name="Rubin M.R."/>
            <person name="Vazquez E."/>
            <person name="Molloy S.D."/>
            <person name="Garlena R.A."/>
            <person name="Russell D.A."/>
            <person name="Pope W.H."/>
            <person name="Jacobs-Sera D."/>
            <person name="Hatfull G.F."/>
        </authorList>
    </citation>
    <scope>NUCLEOTIDE SEQUENCE [LARGE SCALE GENOMIC DNA]</scope>
</reference>
<dbReference type="EMBL" id="MN444870">
    <property type="protein sequence ID" value="QGH75816.1"/>
    <property type="molecule type" value="Genomic_DNA"/>
</dbReference>
<dbReference type="KEGG" id="vg:70081311"/>
<sequence>MKYYGGQDPYPVAEDLPDKLDYEHLRVLWHAREQQRNAVVAWMQTATALPDEVHMDEDVAEKLRRAATREKLRPDAADLADQIPDVVGWLRARMTMRSQSVDDEAGSSSSKPGSKPPFRLAYMSAADREVAALAYWCAHYGIYPSAPMWRVDGQVAGVFPDHMGCINEMATALTAAIRSGPLAEGIYTDPEFGLWAVRSSHYAVWPELATIFEPELVAKALPETQESLF</sequence>
<gene>
    <name evidence="1" type="primary">87</name>
    <name evidence="1" type="ORF">SEA_SYLEON_87</name>
</gene>
<proteinExistence type="predicted"/>
<protein>
    <submittedName>
        <fullName evidence="1">Uncharacterized protein</fullName>
    </submittedName>
</protein>